<evidence type="ECO:0000313" key="3">
    <source>
        <dbReference type="Proteomes" id="UP001151760"/>
    </source>
</evidence>
<comment type="caution">
    <text evidence="2">The sequence shown here is derived from an EMBL/GenBank/DDBJ whole genome shotgun (WGS) entry which is preliminary data.</text>
</comment>
<gene>
    <name evidence="2" type="ORF">Tco_0771647</name>
</gene>
<sequence>MTNNLRKKKNNDSVTVSVTRSDGSLNDATLPVNTNILSGSSLDYGFPLLVDTTGTIHTRDGAHGIHSHTCANEENMNDGTKVGPTPTDNTPGNGVDMVVSIESIRAISERFANIWFLSRKFCSVDGLDTMLENGPWLNSMVSPLRKFSEDGLSAIATKIGTPLILDSYTSDMCIQSWGRSSYARAMIELRADVELKDTIVVAMPKIAREGFYIGFGEAKNLKKPSQTPRGVSVGPKVGFQPAKQVYKPVSKKPTTNTSRNKKKNMESTKEIERLIIDGKVTFMDDKGKPLEKVDSSGDYDSEDEVASVDNEMAIFLAFKKDGYGTNSLLEQWRETYENADYDYDPYDDDMYEGQEVPKKFQSICDNLDIKVRCRKKK</sequence>
<evidence type="ECO:0000256" key="1">
    <source>
        <dbReference type="SAM" id="MobiDB-lite"/>
    </source>
</evidence>
<protein>
    <submittedName>
        <fullName evidence="2">Uncharacterized protein</fullName>
    </submittedName>
</protein>
<name>A0ABQ4ZI90_9ASTR</name>
<keyword evidence="3" id="KW-1185">Reference proteome</keyword>
<reference evidence="2" key="1">
    <citation type="journal article" date="2022" name="Int. J. Mol. Sci.">
        <title>Draft Genome of Tanacetum Coccineum: Genomic Comparison of Closely Related Tanacetum-Family Plants.</title>
        <authorList>
            <person name="Yamashiro T."/>
            <person name="Shiraishi A."/>
            <person name="Nakayama K."/>
            <person name="Satake H."/>
        </authorList>
    </citation>
    <scope>NUCLEOTIDE SEQUENCE</scope>
</reference>
<dbReference type="EMBL" id="BQNB010011317">
    <property type="protein sequence ID" value="GJS89011.1"/>
    <property type="molecule type" value="Genomic_DNA"/>
</dbReference>
<proteinExistence type="predicted"/>
<reference evidence="2" key="2">
    <citation type="submission" date="2022-01" db="EMBL/GenBank/DDBJ databases">
        <authorList>
            <person name="Yamashiro T."/>
            <person name="Shiraishi A."/>
            <person name="Satake H."/>
            <person name="Nakayama K."/>
        </authorList>
    </citation>
    <scope>NUCLEOTIDE SEQUENCE</scope>
</reference>
<evidence type="ECO:0000313" key="2">
    <source>
        <dbReference type="EMBL" id="GJS89011.1"/>
    </source>
</evidence>
<accession>A0ABQ4ZI90</accession>
<dbReference type="Proteomes" id="UP001151760">
    <property type="component" value="Unassembled WGS sequence"/>
</dbReference>
<feature type="region of interest" description="Disordered" evidence="1">
    <location>
        <begin position="1"/>
        <end position="25"/>
    </location>
</feature>
<feature type="compositionally biased region" description="Polar residues" evidence="1">
    <location>
        <begin position="12"/>
        <end position="25"/>
    </location>
</feature>
<organism evidence="2 3">
    <name type="scientific">Tanacetum coccineum</name>
    <dbReference type="NCBI Taxonomy" id="301880"/>
    <lineage>
        <taxon>Eukaryota</taxon>
        <taxon>Viridiplantae</taxon>
        <taxon>Streptophyta</taxon>
        <taxon>Embryophyta</taxon>
        <taxon>Tracheophyta</taxon>
        <taxon>Spermatophyta</taxon>
        <taxon>Magnoliopsida</taxon>
        <taxon>eudicotyledons</taxon>
        <taxon>Gunneridae</taxon>
        <taxon>Pentapetalae</taxon>
        <taxon>asterids</taxon>
        <taxon>campanulids</taxon>
        <taxon>Asterales</taxon>
        <taxon>Asteraceae</taxon>
        <taxon>Asteroideae</taxon>
        <taxon>Anthemideae</taxon>
        <taxon>Anthemidinae</taxon>
        <taxon>Tanacetum</taxon>
    </lineage>
</organism>